<dbReference type="EMBL" id="ACEQ02000019">
    <property type="protein sequence ID" value="EEZ75327.1"/>
    <property type="molecule type" value="Genomic_DNA"/>
</dbReference>
<gene>
    <name evidence="1" type="ORF">NEILACOT_04670</name>
</gene>
<reference evidence="1 2" key="1">
    <citation type="submission" date="2009-10" db="EMBL/GenBank/DDBJ databases">
        <authorList>
            <person name="Weinstock G."/>
            <person name="Sodergren E."/>
            <person name="Clifton S."/>
            <person name="Fulton L."/>
            <person name="Fulton B."/>
            <person name="Courtney L."/>
            <person name="Fronick C."/>
            <person name="Harrison M."/>
            <person name="Strong C."/>
            <person name="Farmer C."/>
            <person name="Delahaunty K."/>
            <person name="Markovic C."/>
            <person name="Hall O."/>
            <person name="Minx P."/>
            <person name="Tomlinson C."/>
            <person name="Mitreva M."/>
            <person name="Nelson J."/>
            <person name="Hou S."/>
            <person name="Wollam A."/>
            <person name="Pepin K.H."/>
            <person name="Johnson M."/>
            <person name="Bhonagiri V."/>
            <person name="Nash W.E."/>
            <person name="Warren W."/>
            <person name="Chinwalla A."/>
            <person name="Mardis E.R."/>
            <person name="Wilson R.K."/>
        </authorList>
    </citation>
    <scope>NUCLEOTIDE SEQUENCE [LARGE SCALE GENOMIC DNA]</scope>
    <source>
        <strain evidence="1 2">ATCC 23970</strain>
    </source>
</reference>
<protein>
    <submittedName>
        <fullName evidence="1">Uncharacterized protein</fullName>
    </submittedName>
</protein>
<accession>D0WAU9</accession>
<evidence type="ECO:0000313" key="1">
    <source>
        <dbReference type="EMBL" id="EEZ75327.1"/>
    </source>
</evidence>
<dbReference type="Proteomes" id="UP000003843">
    <property type="component" value="Unassembled WGS sequence"/>
</dbReference>
<organism evidence="1 2">
    <name type="scientific">Neisseria lactamica ATCC 23970</name>
    <dbReference type="NCBI Taxonomy" id="546265"/>
    <lineage>
        <taxon>Bacteria</taxon>
        <taxon>Pseudomonadati</taxon>
        <taxon>Pseudomonadota</taxon>
        <taxon>Betaproteobacteria</taxon>
        <taxon>Neisseriales</taxon>
        <taxon>Neisseriaceae</taxon>
        <taxon>Neisseria</taxon>
    </lineage>
</organism>
<comment type="caution">
    <text evidence="1">The sequence shown here is derived from an EMBL/GenBank/DDBJ whole genome shotgun (WGS) entry which is preliminary data.</text>
</comment>
<sequence length="53" mass="6187">MLFLFCFLFRLCLNTRPIPSVCKKKAVFPFVQKSTPLNKMAFVRLIRAASTEY</sequence>
<proteinExistence type="predicted"/>
<name>D0WAU9_NEILA</name>
<dbReference type="AlphaFoldDB" id="D0WAU9"/>
<evidence type="ECO:0000313" key="2">
    <source>
        <dbReference type="Proteomes" id="UP000003843"/>
    </source>
</evidence>